<dbReference type="InterPro" id="IPR009078">
    <property type="entry name" value="Ferritin-like_SF"/>
</dbReference>
<dbReference type="Proteomes" id="UP001375370">
    <property type="component" value="Chromosome"/>
</dbReference>
<dbReference type="InterPro" id="IPR012347">
    <property type="entry name" value="Ferritin-like"/>
</dbReference>
<dbReference type="Pfam" id="PF13668">
    <property type="entry name" value="Ferritin_2"/>
    <property type="match status" value="1"/>
</dbReference>
<keyword evidence="2" id="KW-1185">Reference proteome</keyword>
<dbReference type="SUPFAM" id="SSF47240">
    <property type="entry name" value="Ferritin-like"/>
    <property type="match status" value="1"/>
</dbReference>
<name>A0ABZ2J9L3_9CHLR</name>
<evidence type="ECO:0000313" key="2">
    <source>
        <dbReference type="Proteomes" id="UP001375370"/>
    </source>
</evidence>
<sequence length="151" mass="16430">MNDQIAEIMETAMMKEVASAALYHRAAGLTSDPAAAALLRELAAAEENHLAALKKLPEGEMPIQPVPHPDISRITLSEYLIAPDELPGADLPGTLLFAIRQEASAAAFYQDLADVFSDSLARELAVALSEQEREHQAALERLYETVVYVED</sequence>
<dbReference type="Gene3D" id="1.20.1260.10">
    <property type="match status" value="1"/>
</dbReference>
<evidence type="ECO:0000313" key="1">
    <source>
        <dbReference type="EMBL" id="WWX25080.1"/>
    </source>
</evidence>
<dbReference type="RefSeq" id="WP_338737216.1">
    <property type="nucleotide sequence ID" value="NZ_CP146612.1"/>
</dbReference>
<proteinExistence type="predicted"/>
<dbReference type="PANTHER" id="PTHR33531:SF7">
    <property type="entry name" value="HYPOTHETICAL MEMBRANE PROTEIN, CONSERVED"/>
    <property type="match status" value="1"/>
</dbReference>
<gene>
    <name evidence="1" type="ORF">V8247_07415</name>
</gene>
<dbReference type="EMBL" id="CP146612">
    <property type="protein sequence ID" value="WWX25080.1"/>
    <property type="molecule type" value="Genomic_DNA"/>
</dbReference>
<accession>A0ABZ2J9L3</accession>
<protein>
    <submittedName>
        <fullName evidence="1">Ferritin-like domain-containing protein</fullName>
    </submittedName>
</protein>
<dbReference type="PANTHER" id="PTHR33531">
    <property type="entry name" value="RUBRERYTHRIN SUBFAMILY"/>
    <property type="match status" value="1"/>
</dbReference>
<reference evidence="1 2" key="1">
    <citation type="submission" date="2024-03" db="EMBL/GenBank/DDBJ databases">
        <title>A Dehalogenimonas Isolated from Estuarine Sediments Dihaloeliminates Chlorinated Alkanes.</title>
        <authorList>
            <person name="Yang Y."/>
            <person name="Wang H."/>
        </authorList>
    </citation>
    <scope>NUCLEOTIDE SEQUENCE [LARGE SCALE GENOMIC DNA]</scope>
    <source>
        <strain evidence="1 2">W</strain>
    </source>
</reference>
<organism evidence="1 2">
    <name type="scientific">Candidatus Dehalogenimonas loeffleri</name>
    <dbReference type="NCBI Taxonomy" id="3127115"/>
    <lineage>
        <taxon>Bacteria</taxon>
        <taxon>Bacillati</taxon>
        <taxon>Chloroflexota</taxon>
        <taxon>Dehalococcoidia</taxon>
        <taxon>Dehalococcoidales</taxon>
        <taxon>Dehalococcoidaceae</taxon>
        <taxon>Dehalogenimonas</taxon>
    </lineage>
</organism>